<dbReference type="PANTHER" id="PTHR30446:SF0">
    <property type="entry name" value="RECOMBINATION PROTEIN RECR"/>
    <property type="match status" value="1"/>
</dbReference>
<dbReference type="InterPro" id="IPR015967">
    <property type="entry name" value="Rcmb_RecR_Znf"/>
</dbReference>
<dbReference type="FunFam" id="3.40.1360.10:FF:000001">
    <property type="entry name" value="Recombination protein RecR"/>
    <property type="match status" value="1"/>
</dbReference>
<dbReference type="SUPFAM" id="SSF111304">
    <property type="entry name" value="Recombination protein RecR"/>
    <property type="match status" value="1"/>
</dbReference>
<sequence length="201" mass="21911">MKKFSPAITALMDALRVLPGVGQKTAQRMAFQLLDRQRDGAQRLGEALQNALAVVGRCERCRTLSEHPICYICADSERAQEQSLCIVESPSDVLAVEQTGQFQGQYFVLMGRLSPLDGIGPADIGLDVLEARFREGSIQEVILATNPTLEGDTTAHFIADLAKRYGIRASRIAHGVPVGGELEYVDHTTLGHAFSGRKNVF</sequence>
<dbReference type="Gene3D" id="3.40.1360.10">
    <property type="match status" value="1"/>
</dbReference>
<comment type="caution">
    <text evidence="9">The sequence shown here is derived from an EMBL/GenBank/DDBJ whole genome shotgun (WGS) entry which is preliminary data.</text>
</comment>
<dbReference type="GO" id="GO:0006281">
    <property type="term" value="P:DNA repair"/>
    <property type="evidence" value="ECO:0007669"/>
    <property type="project" value="UniProtKB-UniRule"/>
</dbReference>
<evidence type="ECO:0000256" key="3">
    <source>
        <dbReference type="ARBA" id="ARBA00022771"/>
    </source>
</evidence>
<dbReference type="InterPro" id="IPR034137">
    <property type="entry name" value="TOPRIM_RecR"/>
</dbReference>
<keyword evidence="5 7" id="KW-0233">DNA recombination</keyword>
<dbReference type="CDD" id="cd01025">
    <property type="entry name" value="TOPRIM_recR"/>
    <property type="match status" value="1"/>
</dbReference>
<dbReference type="Pfam" id="PF21175">
    <property type="entry name" value="RecR_C"/>
    <property type="match status" value="1"/>
</dbReference>
<evidence type="ECO:0000256" key="7">
    <source>
        <dbReference type="HAMAP-Rule" id="MF_00017"/>
    </source>
</evidence>
<evidence type="ECO:0000256" key="2">
    <source>
        <dbReference type="ARBA" id="ARBA00022763"/>
    </source>
</evidence>
<dbReference type="GO" id="GO:0006310">
    <property type="term" value="P:DNA recombination"/>
    <property type="evidence" value="ECO:0007669"/>
    <property type="project" value="UniProtKB-UniRule"/>
</dbReference>
<dbReference type="InterPro" id="IPR006171">
    <property type="entry name" value="TOPRIM_dom"/>
</dbReference>
<accession>A0A432WNK1</accession>
<dbReference type="EMBL" id="PIPM01000003">
    <property type="protein sequence ID" value="RUO35355.1"/>
    <property type="molecule type" value="Genomic_DNA"/>
</dbReference>
<keyword evidence="2 7" id="KW-0227">DNA damage</keyword>
<dbReference type="HAMAP" id="MF_00017">
    <property type="entry name" value="RecR"/>
    <property type="match status" value="1"/>
</dbReference>
<evidence type="ECO:0000256" key="5">
    <source>
        <dbReference type="ARBA" id="ARBA00023172"/>
    </source>
</evidence>
<dbReference type="Proteomes" id="UP000288405">
    <property type="component" value="Unassembled WGS sequence"/>
</dbReference>
<dbReference type="Pfam" id="PF21176">
    <property type="entry name" value="RecR_HhH"/>
    <property type="match status" value="1"/>
</dbReference>
<proteinExistence type="inferred from homology"/>
<evidence type="ECO:0000256" key="4">
    <source>
        <dbReference type="ARBA" id="ARBA00022833"/>
    </source>
</evidence>
<dbReference type="GO" id="GO:0008270">
    <property type="term" value="F:zinc ion binding"/>
    <property type="evidence" value="ECO:0007669"/>
    <property type="project" value="UniProtKB-KW"/>
</dbReference>
<protein>
    <recommendedName>
        <fullName evidence="7">Recombination protein RecR</fullName>
    </recommendedName>
</protein>
<evidence type="ECO:0000259" key="8">
    <source>
        <dbReference type="PROSITE" id="PS50880"/>
    </source>
</evidence>
<dbReference type="Gene3D" id="1.10.8.420">
    <property type="entry name" value="RecR Domain 1"/>
    <property type="match status" value="1"/>
</dbReference>
<keyword evidence="4 7" id="KW-0862">Zinc</keyword>
<dbReference type="Pfam" id="PF02132">
    <property type="entry name" value="RecR_ZnF"/>
    <property type="match status" value="1"/>
</dbReference>
<keyword evidence="3 7" id="KW-0863">Zinc-finger</keyword>
<keyword evidence="10" id="KW-1185">Reference proteome</keyword>
<evidence type="ECO:0000313" key="10">
    <source>
        <dbReference type="Proteomes" id="UP000288405"/>
    </source>
</evidence>
<organism evidence="9 10">
    <name type="scientific">Aliidiomarina sanyensis</name>
    <dbReference type="NCBI Taxonomy" id="1249555"/>
    <lineage>
        <taxon>Bacteria</taxon>
        <taxon>Pseudomonadati</taxon>
        <taxon>Pseudomonadota</taxon>
        <taxon>Gammaproteobacteria</taxon>
        <taxon>Alteromonadales</taxon>
        <taxon>Idiomarinaceae</taxon>
        <taxon>Aliidiomarina</taxon>
    </lineage>
</organism>
<keyword evidence="1 7" id="KW-0479">Metal-binding</keyword>
<dbReference type="PANTHER" id="PTHR30446">
    <property type="entry name" value="RECOMBINATION PROTEIN RECR"/>
    <property type="match status" value="1"/>
</dbReference>
<dbReference type="NCBIfam" id="TIGR00615">
    <property type="entry name" value="recR"/>
    <property type="match status" value="1"/>
</dbReference>
<dbReference type="PROSITE" id="PS50880">
    <property type="entry name" value="TOPRIM"/>
    <property type="match status" value="1"/>
</dbReference>
<evidence type="ECO:0000313" key="9">
    <source>
        <dbReference type="EMBL" id="RUO35355.1"/>
    </source>
</evidence>
<dbReference type="InterPro" id="IPR023627">
    <property type="entry name" value="Rcmb_RecR"/>
</dbReference>
<reference evidence="9 10" key="1">
    <citation type="journal article" date="2011" name="Front. Microbiol.">
        <title>Genomic signatures of strain selection and enhancement in Bacillus atrophaeus var. globigii, a historical biowarfare simulant.</title>
        <authorList>
            <person name="Gibbons H.S."/>
            <person name="Broomall S.M."/>
            <person name="McNew L.A."/>
            <person name="Daligault H."/>
            <person name="Chapman C."/>
            <person name="Bruce D."/>
            <person name="Karavis M."/>
            <person name="Krepps M."/>
            <person name="McGregor P.A."/>
            <person name="Hong C."/>
            <person name="Park K.H."/>
            <person name="Akmal A."/>
            <person name="Feldman A."/>
            <person name="Lin J.S."/>
            <person name="Chang W.E."/>
            <person name="Higgs B.W."/>
            <person name="Demirev P."/>
            <person name="Lindquist J."/>
            <person name="Liem A."/>
            <person name="Fochler E."/>
            <person name="Read T.D."/>
            <person name="Tapia R."/>
            <person name="Johnson S."/>
            <person name="Bishop-Lilly K.A."/>
            <person name="Detter C."/>
            <person name="Han C."/>
            <person name="Sozhamannan S."/>
            <person name="Rosenzweig C.N."/>
            <person name="Skowronski E.W."/>
        </authorList>
    </citation>
    <scope>NUCLEOTIDE SEQUENCE [LARGE SCALE GENOMIC DNA]</scope>
    <source>
        <strain evidence="9 10">GYP-17</strain>
    </source>
</reference>
<gene>
    <name evidence="7" type="primary">recR</name>
    <name evidence="9" type="ORF">CWE11_04905</name>
</gene>
<feature type="zinc finger region" description="C4-type" evidence="7">
    <location>
        <begin position="58"/>
        <end position="73"/>
    </location>
</feature>
<evidence type="ECO:0000256" key="6">
    <source>
        <dbReference type="ARBA" id="ARBA00023204"/>
    </source>
</evidence>
<dbReference type="InterPro" id="IPR000093">
    <property type="entry name" value="DNA_Rcmb_RecR"/>
</dbReference>
<keyword evidence="6 7" id="KW-0234">DNA repair</keyword>
<dbReference type="Pfam" id="PF13662">
    <property type="entry name" value="Toprim_4"/>
    <property type="match status" value="1"/>
</dbReference>
<dbReference type="AlphaFoldDB" id="A0A432WNK1"/>
<dbReference type="GO" id="GO:0003677">
    <property type="term" value="F:DNA binding"/>
    <property type="evidence" value="ECO:0007669"/>
    <property type="project" value="UniProtKB-UniRule"/>
</dbReference>
<feature type="domain" description="Toprim" evidence="8">
    <location>
        <begin position="82"/>
        <end position="177"/>
    </location>
</feature>
<dbReference type="RefSeq" id="WP_126776473.1">
    <property type="nucleotide sequence ID" value="NZ_PIPM01000003.1"/>
</dbReference>
<comment type="function">
    <text evidence="7">May play a role in DNA repair. It seems to be involved in an RecBC-independent recombinational process of DNA repair. It may act with RecF and RecO.</text>
</comment>
<evidence type="ECO:0000256" key="1">
    <source>
        <dbReference type="ARBA" id="ARBA00022723"/>
    </source>
</evidence>
<comment type="similarity">
    <text evidence="7">Belongs to the RecR family.</text>
</comment>
<dbReference type="SMART" id="SM00493">
    <property type="entry name" value="TOPRIM"/>
    <property type="match status" value="1"/>
</dbReference>
<name>A0A432WNK1_9GAMM</name>
<dbReference type="OrthoDB" id="9802672at2"/>
<dbReference type="Gene3D" id="6.10.250.240">
    <property type="match status" value="1"/>
</dbReference>